<accession>A0A411AXQ8</accession>
<protein>
    <submittedName>
        <fullName evidence="1">Uncharacterized protein</fullName>
    </submittedName>
</protein>
<name>A0A411AXQ8_9CAUD</name>
<sequence>MSLVSALSALVSNAFAARGNGRPMDVPLAWSQEKTYVRKVDGRWWVAWAPFVDTVYAMAQMAGVVDQGWWVWFEFDSHEDALARALELRAEMP</sequence>
<evidence type="ECO:0000313" key="1">
    <source>
        <dbReference type="EMBL" id="QAX92882.1"/>
    </source>
</evidence>
<dbReference type="RefSeq" id="YP_010100874.1">
    <property type="nucleotide sequence ID" value="NC_055785.1"/>
</dbReference>
<dbReference type="Proteomes" id="UP000290402">
    <property type="component" value="Genome"/>
</dbReference>
<evidence type="ECO:0000313" key="2">
    <source>
        <dbReference type="Proteomes" id="UP000290402"/>
    </source>
</evidence>
<dbReference type="EMBL" id="MK305889">
    <property type="protein sequence ID" value="QAX92882.1"/>
    <property type="molecule type" value="Genomic_DNA"/>
</dbReference>
<gene>
    <name evidence="1" type="primary">72</name>
    <name evidence="1" type="ORF">SEA_MUTZI_72</name>
</gene>
<reference evidence="1 2" key="1">
    <citation type="submission" date="2018-12" db="EMBL/GenBank/DDBJ databases">
        <authorList>
            <person name="Swarthout J.L."/>
            <person name="Sangappa S.J."/>
            <person name="Brangman K.A."/>
            <person name="Patel K.S."/>
            <person name="Villarin B.I."/>
            <person name="Kraftician J.D."/>
            <person name="Stevenson A.R."/>
            <person name="Manikandan S."/>
            <person name="Moore E.M."/>
            <person name="Bortz R.L."/>
            <person name="Warner M.H."/>
            <person name="Garlena R.A."/>
            <person name="Russell D.A."/>
            <person name="Pope W.H."/>
            <person name="Jacobs-Sera D."/>
            <person name="Hatfull G.F."/>
        </authorList>
    </citation>
    <scope>NUCLEOTIDE SEQUENCE [LARGE SCALE GENOMIC DNA]</scope>
</reference>
<dbReference type="KEGG" id="vg:65118572"/>
<dbReference type="GeneID" id="65118572"/>
<proteinExistence type="predicted"/>
<keyword evidence="2" id="KW-1185">Reference proteome</keyword>
<organism evidence="1 2">
    <name type="scientific">Gordonia phage Mutzi</name>
    <dbReference type="NCBI Taxonomy" id="2500789"/>
    <lineage>
        <taxon>Viruses</taxon>
        <taxon>Duplodnaviria</taxon>
        <taxon>Heunggongvirae</taxon>
        <taxon>Uroviricota</taxon>
        <taxon>Caudoviricetes</taxon>
        <taxon>Stackebrandtviridae</taxon>
        <taxon>Frickvirinae</taxon>
        <taxon>Wizardvirus</taxon>
        <taxon>Wizardvirus mutzi</taxon>
    </lineage>
</organism>